<dbReference type="AlphaFoldDB" id="A0A388KU46"/>
<dbReference type="InterPro" id="IPR043502">
    <property type="entry name" value="DNA/RNA_pol_sf"/>
</dbReference>
<feature type="region of interest" description="Disordered" evidence="1">
    <location>
        <begin position="260"/>
        <end position="282"/>
    </location>
</feature>
<feature type="domain" description="HAT C-terminal dimerisation" evidence="2">
    <location>
        <begin position="165"/>
        <end position="230"/>
    </location>
</feature>
<evidence type="ECO:0000313" key="4">
    <source>
        <dbReference type="Proteomes" id="UP000265515"/>
    </source>
</evidence>
<evidence type="ECO:0000313" key="3">
    <source>
        <dbReference type="EMBL" id="GBG73590.1"/>
    </source>
</evidence>
<dbReference type="Proteomes" id="UP000265515">
    <property type="component" value="Unassembled WGS sequence"/>
</dbReference>
<gene>
    <name evidence="3" type="ORF">CBR_g16932</name>
</gene>
<dbReference type="Pfam" id="PF05699">
    <property type="entry name" value="Dimer_Tnp_hAT"/>
    <property type="match status" value="1"/>
</dbReference>
<name>A0A388KU46_CHABU</name>
<reference evidence="3 4" key="1">
    <citation type="journal article" date="2018" name="Cell">
        <title>The Chara Genome: Secondary Complexity and Implications for Plant Terrestrialization.</title>
        <authorList>
            <person name="Nishiyama T."/>
            <person name="Sakayama H."/>
            <person name="Vries J.D."/>
            <person name="Buschmann H."/>
            <person name="Saint-Marcoux D."/>
            <person name="Ullrich K.K."/>
            <person name="Haas F.B."/>
            <person name="Vanderstraeten L."/>
            <person name="Becker D."/>
            <person name="Lang D."/>
            <person name="Vosolsobe S."/>
            <person name="Rombauts S."/>
            <person name="Wilhelmsson P.K.I."/>
            <person name="Janitza P."/>
            <person name="Kern R."/>
            <person name="Heyl A."/>
            <person name="Rumpler F."/>
            <person name="Villalobos L.I.A.C."/>
            <person name="Clay J.M."/>
            <person name="Skokan R."/>
            <person name="Toyoda A."/>
            <person name="Suzuki Y."/>
            <person name="Kagoshima H."/>
            <person name="Schijlen E."/>
            <person name="Tajeshwar N."/>
            <person name="Catarino B."/>
            <person name="Hetherington A.J."/>
            <person name="Saltykova A."/>
            <person name="Bonnot C."/>
            <person name="Breuninger H."/>
            <person name="Symeonidi A."/>
            <person name="Radhakrishnan G.V."/>
            <person name="Van Nieuwerburgh F."/>
            <person name="Deforce D."/>
            <person name="Chang C."/>
            <person name="Karol K.G."/>
            <person name="Hedrich R."/>
            <person name="Ulvskov P."/>
            <person name="Glockner G."/>
            <person name="Delwiche C.F."/>
            <person name="Petrasek J."/>
            <person name="Van de Peer Y."/>
            <person name="Friml J."/>
            <person name="Beilby M."/>
            <person name="Dolan L."/>
            <person name="Kohara Y."/>
            <person name="Sugano S."/>
            <person name="Fujiyama A."/>
            <person name="Delaux P.-M."/>
            <person name="Quint M."/>
            <person name="TheiBen G."/>
            <person name="Hagemann M."/>
            <person name="Harholt J."/>
            <person name="Dunand C."/>
            <person name="Zachgo S."/>
            <person name="Langdale J."/>
            <person name="Maumus F."/>
            <person name="Straeten D.V.D."/>
            <person name="Gould S.B."/>
            <person name="Rensing S.A."/>
        </authorList>
    </citation>
    <scope>NUCLEOTIDE SEQUENCE [LARGE SCALE GENOMIC DNA]</scope>
    <source>
        <strain evidence="3 4">S276</strain>
    </source>
</reference>
<proteinExistence type="predicted"/>
<sequence>MVDPKNVGKWKAMRWSSAKLQVKADLVYFTLRRDAWWTELRKVVEMMEPLYLLLRRMDKDGTAPSNLVEYNRLMERMLAEVVHALAFLLDPRRRDLKWLLDRDNALVQNALRYLQRQIGGHWKSKTQVGILSDLREFHKKPTAYDPKRKDRKMWEEDAVTDGGCISPSEWWVTHGGDVPKLQAIAIKVMGMWSTATPAERNWSLMDLVHSKRRNPLKPATVEKLVYIHWNMNLLRASKNVKDHHYVDLWAEFFESLPNAEEGDDPLLEEPEEGKGKTEEKQARERTFIKLSKGRIPKNLEEDEEKHTNDNDAWLLEKYQLSDRLLDLRDLRAVDHKKFGTTKQFLSDFERVARLIPNLSDKDRCLIFLDNFNDIEQSKLVEGMQGRYHWTKVRQNALVAKFDDILYRLLRQQKEEREKVKLGEVKNGEIYKTLTCMREMMEGIKEERLKFQVMLAKEKKSKTKGKESVEEESDSESEEGNESPRPRTKDLAEVLLGIRRFVWEHINDVVKILKRLKEFNLTASGIKSRHCMKRAVILGFLCDEKGRRPDAKKSNKILEWTTPFKSITEIAEEMMKLALTDDIDLVLDPLTIEQGHRQSDDAFQTMGRMSFIMNLLVHEDRLRLMNTEEGSSEVKETFKEKEYEREYKKIGMWLNGELDESEVDPVVREKSKEFIVHDGHLFKKVADGVPKRVVCGTSRQLDVIVALHDGVAGGHRSTRVTLNKIQRLYF</sequence>
<dbReference type="InterPro" id="IPR012337">
    <property type="entry name" value="RNaseH-like_sf"/>
</dbReference>
<feature type="compositionally biased region" description="Acidic residues" evidence="1">
    <location>
        <begin position="260"/>
        <end position="271"/>
    </location>
</feature>
<organism evidence="3 4">
    <name type="scientific">Chara braunii</name>
    <name type="common">Braun's stonewort</name>
    <dbReference type="NCBI Taxonomy" id="69332"/>
    <lineage>
        <taxon>Eukaryota</taxon>
        <taxon>Viridiplantae</taxon>
        <taxon>Streptophyta</taxon>
        <taxon>Charophyceae</taxon>
        <taxon>Charales</taxon>
        <taxon>Characeae</taxon>
        <taxon>Chara</taxon>
    </lineage>
</organism>
<feature type="compositionally biased region" description="Basic and acidic residues" evidence="1">
    <location>
        <begin position="272"/>
        <end position="282"/>
    </location>
</feature>
<keyword evidence="4" id="KW-1185">Reference proteome</keyword>
<dbReference type="InterPro" id="IPR008906">
    <property type="entry name" value="HATC_C_dom"/>
</dbReference>
<dbReference type="SUPFAM" id="SSF56672">
    <property type="entry name" value="DNA/RNA polymerases"/>
    <property type="match status" value="1"/>
</dbReference>
<feature type="region of interest" description="Disordered" evidence="1">
    <location>
        <begin position="461"/>
        <end position="485"/>
    </location>
</feature>
<dbReference type="SUPFAM" id="SSF53098">
    <property type="entry name" value="Ribonuclease H-like"/>
    <property type="match status" value="1"/>
</dbReference>
<evidence type="ECO:0000256" key="1">
    <source>
        <dbReference type="SAM" id="MobiDB-lite"/>
    </source>
</evidence>
<evidence type="ECO:0000259" key="2">
    <source>
        <dbReference type="Pfam" id="PF05699"/>
    </source>
</evidence>
<feature type="compositionally biased region" description="Acidic residues" evidence="1">
    <location>
        <begin position="468"/>
        <end position="480"/>
    </location>
</feature>
<dbReference type="GO" id="GO:0046983">
    <property type="term" value="F:protein dimerization activity"/>
    <property type="evidence" value="ECO:0007669"/>
    <property type="project" value="InterPro"/>
</dbReference>
<protein>
    <recommendedName>
        <fullName evidence="2">HAT C-terminal dimerisation domain-containing protein</fullName>
    </recommendedName>
</protein>
<comment type="caution">
    <text evidence="3">The sequence shown here is derived from an EMBL/GenBank/DDBJ whole genome shotgun (WGS) entry which is preliminary data.</text>
</comment>
<dbReference type="OrthoDB" id="2013475at2759"/>
<accession>A0A388KU46</accession>
<dbReference type="Gramene" id="GBG73590">
    <property type="protein sequence ID" value="GBG73590"/>
    <property type="gene ID" value="CBR_g16932"/>
</dbReference>
<dbReference type="EMBL" id="BFEA01000186">
    <property type="protein sequence ID" value="GBG73590.1"/>
    <property type="molecule type" value="Genomic_DNA"/>
</dbReference>